<dbReference type="SMART" id="SM01144">
    <property type="entry name" value="DTW"/>
    <property type="match status" value="1"/>
</dbReference>
<dbReference type="GeneID" id="107432025"/>
<evidence type="ECO:0000256" key="3">
    <source>
        <dbReference type="ARBA" id="ARBA00022691"/>
    </source>
</evidence>
<dbReference type="Proteomes" id="UP001652623">
    <property type="component" value="Chromosome 1"/>
</dbReference>
<dbReference type="InterPro" id="IPR039262">
    <property type="entry name" value="DTWD2/TAPT"/>
</dbReference>
<evidence type="ECO:0000256" key="4">
    <source>
        <dbReference type="ARBA" id="ARBA00022694"/>
    </source>
</evidence>
<dbReference type="AlphaFoldDB" id="A0A6P4AL04"/>
<evidence type="ECO:0000259" key="7">
    <source>
        <dbReference type="SMART" id="SM01144"/>
    </source>
</evidence>
<proteinExistence type="inferred from homology"/>
<evidence type="ECO:0000256" key="1">
    <source>
        <dbReference type="ARBA" id="ARBA00012386"/>
    </source>
</evidence>
<sequence length="400" mass="44624">MAVVIYNQLCALFQKPFFFPPRTRKMVATQAGSKRPTCASCSKPAWLCLCKRIKKPRLDNSVRVTILQHSLEKKHPLNSAKIARLGLKNLIVSAVSDVHMEARFVIRSLDQNCDMGSNGVDCDQHVKNMDTRKSSFEECSEMGSEEENVDNSECESFAKCPREKSIGFVDANGKCSLESDIGCENTRNELESDEHGVGKHGPIITATVGKHGVVISLSHSWMQQSDWEKPDFNKILDTPAACTALSKGFSVRKLQKQPVEGRLELEEEMEFEIDVPPGSALLYPTKEAFSINGVEDINFEVKNLIVLDGTWSKAKKMYAENPWLKFLPHLKLELDKVSLYGEVRIQPKAGCLSTLESIVYALRAVGDNVEGLDNLLDVLESMVVDQKRCKEERLSNAGDV</sequence>
<dbReference type="InterPro" id="IPR005636">
    <property type="entry name" value="DTW"/>
</dbReference>
<evidence type="ECO:0000256" key="6">
    <source>
        <dbReference type="ARBA" id="ARBA00048718"/>
    </source>
</evidence>
<evidence type="ECO:0000256" key="5">
    <source>
        <dbReference type="ARBA" id="ARBA00034489"/>
    </source>
</evidence>
<gene>
    <name evidence="9" type="primary">LOC107432025</name>
</gene>
<evidence type="ECO:0000256" key="2">
    <source>
        <dbReference type="ARBA" id="ARBA00022679"/>
    </source>
</evidence>
<dbReference type="FunCoup" id="A0A6P4AL04">
    <property type="interactions" value="129"/>
</dbReference>
<organism evidence="8 9">
    <name type="scientific">Ziziphus jujuba</name>
    <name type="common">Chinese jujube</name>
    <name type="synonym">Ziziphus sativa</name>
    <dbReference type="NCBI Taxonomy" id="326968"/>
    <lineage>
        <taxon>Eukaryota</taxon>
        <taxon>Viridiplantae</taxon>
        <taxon>Streptophyta</taxon>
        <taxon>Embryophyta</taxon>
        <taxon>Tracheophyta</taxon>
        <taxon>Spermatophyta</taxon>
        <taxon>Magnoliopsida</taxon>
        <taxon>eudicotyledons</taxon>
        <taxon>Gunneridae</taxon>
        <taxon>Pentapetalae</taxon>
        <taxon>rosids</taxon>
        <taxon>fabids</taxon>
        <taxon>Rosales</taxon>
        <taxon>Rhamnaceae</taxon>
        <taxon>Paliureae</taxon>
        <taxon>Ziziphus</taxon>
    </lineage>
</organism>
<reference evidence="9" key="2">
    <citation type="submission" date="2025-08" db="UniProtKB">
        <authorList>
            <consortium name="RefSeq"/>
        </authorList>
    </citation>
    <scope>IDENTIFICATION</scope>
    <source>
        <tissue evidence="9">Seedling</tissue>
    </source>
</reference>
<accession>A0A6P4AL04</accession>
<dbReference type="PANTHER" id="PTHR21392">
    <property type="entry name" value="TRNA-URIDINE AMINOCARBOXYPROPYLTRANSFERASE 2"/>
    <property type="match status" value="1"/>
</dbReference>
<keyword evidence="2" id="KW-0808">Transferase</keyword>
<evidence type="ECO:0000313" key="8">
    <source>
        <dbReference type="Proteomes" id="UP001652623"/>
    </source>
</evidence>
<dbReference type="EC" id="2.5.1.25" evidence="1"/>
<dbReference type="RefSeq" id="XP_015898567.1">
    <property type="nucleotide sequence ID" value="XM_016043081.4"/>
</dbReference>
<name>A0A6P4AL04_ZIZJJ</name>
<reference evidence="8" key="1">
    <citation type="submission" date="2025-05" db="UniProtKB">
        <authorList>
            <consortium name="RefSeq"/>
        </authorList>
    </citation>
    <scope>NUCLEOTIDE SEQUENCE [LARGE SCALE GENOMIC DNA]</scope>
</reference>
<keyword evidence="8" id="KW-1185">Reference proteome</keyword>
<protein>
    <recommendedName>
        <fullName evidence="1">tRNA-uridine aminocarboxypropyltransferase</fullName>
        <ecNumber evidence="1">2.5.1.25</ecNumber>
    </recommendedName>
</protein>
<dbReference type="PANTHER" id="PTHR21392:SF0">
    <property type="entry name" value="TRNA-URIDINE AMINOCARBOXYPROPYLTRANSFERASE 2"/>
    <property type="match status" value="1"/>
</dbReference>
<evidence type="ECO:0000313" key="9">
    <source>
        <dbReference type="RefSeq" id="XP_015898567.1"/>
    </source>
</evidence>
<comment type="catalytic activity">
    <reaction evidence="6">
        <text>a uridine in tRNA + S-adenosyl-L-methionine = a 3-[(3S)-3-amino-3-carboxypropyl]uridine in tRNA + S-methyl-5'-thioadenosine + H(+)</text>
        <dbReference type="Rhea" id="RHEA:62432"/>
        <dbReference type="Rhea" id="RHEA-COMP:13339"/>
        <dbReference type="Rhea" id="RHEA-COMP:16092"/>
        <dbReference type="ChEBI" id="CHEBI:15378"/>
        <dbReference type="ChEBI" id="CHEBI:17509"/>
        <dbReference type="ChEBI" id="CHEBI:59789"/>
        <dbReference type="ChEBI" id="CHEBI:65315"/>
        <dbReference type="ChEBI" id="CHEBI:82930"/>
        <dbReference type="EC" id="2.5.1.25"/>
    </reaction>
</comment>
<dbReference type="GO" id="GO:0008033">
    <property type="term" value="P:tRNA processing"/>
    <property type="evidence" value="ECO:0007669"/>
    <property type="project" value="UniProtKB-KW"/>
</dbReference>
<keyword evidence="3" id="KW-0949">S-adenosyl-L-methionine</keyword>
<dbReference type="KEGG" id="zju:107432025"/>
<dbReference type="Pfam" id="PF03942">
    <property type="entry name" value="DTW"/>
    <property type="match status" value="2"/>
</dbReference>
<feature type="domain" description="DTW" evidence="7">
    <location>
        <begin position="34"/>
        <end position="391"/>
    </location>
</feature>
<comment type="similarity">
    <text evidence="5">Belongs to the TDD superfamily. DTWD2 family.</text>
</comment>
<keyword evidence="4" id="KW-0819">tRNA processing</keyword>
<dbReference type="InParanoid" id="A0A6P4AL04"/>
<dbReference type="GO" id="GO:0016432">
    <property type="term" value="F:tRNA-uridine aminocarboxypropyltransferase activity"/>
    <property type="evidence" value="ECO:0007669"/>
    <property type="project" value="UniProtKB-EC"/>
</dbReference>